<reference evidence="1 2" key="1">
    <citation type="journal article" date="2021" name="Front. Genet.">
        <title>Chromosome-Level Genome Assembly Reveals Significant Gene Expansion in the Toll and IMD Signaling Pathways of Dendrolimus kikuchii.</title>
        <authorList>
            <person name="Zhou J."/>
            <person name="Wu P."/>
            <person name="Xiong Z."/>
            <person name="Liu N."/>
            <person name="Zhao N."/>
            <person name="Ji M."/>
            <person name="Qiu Y."/>
            <person name="Yang B."/>
        </authorList>
    </citation>
    <scope>NUCLEOTIDE SEQUENCE [LARGE SCALE GENOMIC DNA]</scope>
    <source>
        <strain evidence="1">Ann1</strain>
    </source>
</reference>
<evidence type="ECO:0000313" key="1">
    <source>
        <dbReference type="EMBL" id="KAJ0170621.1"/>
    </source>
</evidence>
<sequence>MDMKIQIVILAVLLTSSTADDYCQGIFFKEKYYNIQLLKEGVNRVHQMVYNRNDNTLYFTFEQIAKYPTRMLAFLNIKTRETGIIDSIRNATGLAIDQNANRLYVGGSDGLFFLNVNNRVTEKLPVNDDIHYLFLNSVVYFINNRKEAFIFDHGDVYPVMELRGVVVEKLIVDDDNNILFLNNKKLFRVKMGSTLINSFDKYSVDVIATDANFRPYICASSGVFVYNKYKLALDKVAEMNGLRAMTFTGIDNPIYVVIDNIVKLKYNPVPCFGD</sequence>
<comment type="caution">
    <text evidence="1">The sequence shown here is derived from an EMBL/GenBank/DDBJ whole genome shotgun (WGS) entry which is preliminary data.</text>
</comment>
<organism evidence="1 2">
    <name type="scientific">Dendrolimus kikuchii</name>
    <dbReference type="NCBI Taxonomy" id="765133"/>
    <lineage>
        <taxon>Eukaryota</taxon>
        <taxon>Metazoa</taxon>
        <taxon>Ecdysozoa</taxon>
        <taxon>Arthropoda</taxon>
        <taxon>Hexapoda</taxon>
        <taxon>Insecta</taxon>
        <taxon>Pterygota</taxon>
        <taxon>Neoptera</taxon>
        <taxon>Endopterygota</taxon>
        <taxon>Lepidoptera</taxon>
        <taxon>Glossata</taxon>
        <taxon>Ditrysia</taxon>
        <taxon>Bombycoidea</taxon>
        <taxon>Lasiocampidae</taxon>
        <taxon>Dendrolimus</taxon>
    </lineage>
</organism>
<accession>A0ACC1CGC3</accession>
<evidence type="ECO:0000313" key="2">
    <source>
        <dbReference type="Proteomes" id="UP000824533"/>
    </source>
</evidence>
<name>A0ACC1CGC3_9NEOP</name>
<keyword evidence="2" id="KW-1185">Reference proteome</keyword>
<gene>
    <name evidence="1" type="ORF">K1T71_013992</name>
</gene>
<proteinExistence type="predicted"/>
<protein>
    <submittedName>
        <fullName evidence="1">Uncharacterized protein</fullName>
    </submittedName>
</protein>
<dbReference type="Proteomes" id="UP000824533">
    <property type="component" value="Linkage Group LG27"/>
</dbReference>
<dbReference type="EMBL" id="CM034413">
    <property type="protein sequence ID" value="KAJ0170621.1"/>
    <property type="molecule type" value="Genomic_DNA"/>
</dbReference>